<dbReference type="Proteomes" id="UP000464468">
    <property type="component" value="Chromosome"/>
</dbReference>
<dbReference type="KEGG" id="schy:GVO57_07505"/>
<organism evidence="1 2">
    <name type="scientific">Sphingomonas changnyeongensis</name>
    <dbReference type="NCBI Taxonomy" id="2698679"/>
    <lineage>
        <taxon>Bacteria</taxon>
        <taxon>Pseudomonadati</taxon>
        <taxon>Pseudomonadota</taxon>
        <taxon>Alphaproteobacteria</taxon>
        <taxon>Sphingomonadales</taxon>
        <taxon>Sphingomonadaceae</taxon>
        <taxon>Sphingomonas</taxon>
    </lineage>
</organism>
<accession>A0A7Z2NVR4</accession>
<dbReference type="EMBL" id="CP047895">
    <property type="protein sequence ID" value="QHL90711.1"/>
    <property type="molecule type" value="Genomic_DNA"/>
</dbReference>
<sequence length="101" mass="10939">MLPEDQIDAPRRGIFDRLITRLFEQPEVVIAYTLVAAFCGAYFRRPTDQLEGALIVAFTSASAFYLGTTVGAQRAASQVGEGLGLTRAALRGMARAKDDKS</sequence>
<proteinExistence type="predicted"/>
<evidence type="ECO:0000313" key="2">
    <source>
        <dbReference type="Proteomes" id="UP000464468"/>
    </source>
</evidence>
<evidence type="ECO:0000313" key="1">
    <source>
        <dbReference type="EMBL" id="QHL90711.1"/>
    </source>
</evidence>
<name>A0A7Z2NVR4_9SPHN</name>
<protein>
    <submittedName>
        <fullName evidence="1">Uncharacterized protein</fullName>
    </submittedName>
</protein>
<gene>
    <name evidence="1" type="ORF">GVO57_07505</name>
</gene>
<keyword evidence="2" id="KW-1185">Reference proteome</keyword>
<dbReference type="AlphaFoldDB" id="A0A7Z2NVR4"/>
<dbReference type="RefSeq" id="WP_160592638.1">
    <property type="nucleotide sequence ID" value="NZ_CP047895.1"/>
</dbReference>
<reference evidence="1 2" key="1">
    <citation type="submission" date="2020-01" db="EMBL/GenBank/DDBJ databases">
        <title>Sphingomonas sp. C33 whole genome sequece.</title>
        <authorList>
            <person name="Park C."/>
        </authorList>
    </citation>
    <scope>NUCLEOTIDE SEQUENCE [LARGE SCALE GENOMIC DNA]</scope>
    <source>
        <strain evidence="1 2">C33</strain>
    </source>
</reference>